<organism evidence="1 2">
    <name type="scientific">Penicillium nalgiovense</name>
    <dbReference type="NCBI Taxonomy" id="60175"/>
    <lineage>
        <taxon>Eukaryota</taxon>
        <taxon>Fungi</taxon>
        <taxon>Dikarya</taxon>
        <taxon>Ascomycota</taxon>
        <taxon>Pezizomycotina</taxon>
        <taxon>Eurotiomycetes</taxon>
        <taxon>Eurotiomycetidae</taxon>
        <taxon>Eurotiales</taxon>
        <taxon>Aspergillaceae</taxon>
        <taxon>Penicillium</taxon>
    </lineage>
</organism>
<sequence length="148" mass="17324">MANARTTDERDRRTNDLRRVSRLLHVHRYWDCAEIALRPIWLPLKENMPGTAQHIRYEFVSIMENPYQDPKYRPRETPGGNNVIFHTETGAKISSGYVFTVKTDNKEKQPLPSMGLLELRWHLSRIAHMQGRAEDEDEGSSDYELVTR</sequence>
<comment type="caution">
    <text evidence="1">The sequence shown here is derived from an EMBL/GenBank/DDBJ whole genome shotgun (WGS) entry which is preliminary data.</text>
</comment>
<keyword evidence="2" id="KW-1185">Reference proteome</keyword>
<proteinExistence type="predicted"/>
<dbReference type="EMBL" id="MOOB01000007">
    <property type="protein sequence ID" value="OQE92513.1"/>
    <property type="molecule type" value="Genomic_DNA"/>
</dbReference>
<dbReference type="OMA" id="RENTPPF"/>
<reference evidence="2" key="1">
    <citation type="journal article" date="2017" name="Nat. Microbiol.">
        <title>Global analysis of biosynthetic gene clusters reveals vast potential of secondary metabolite production in Penicillium species.</title>
        <authorList>
            <person name="Nielsen J.C."/>
            <person name="Grijseels S."/>
            <person name="Prigent S."/>
            <person name="Ji B."/>
            <person name="Dainat J."/>
            <person name="Nielsen K.F."/>
            <person name="Frisvad J.C."/>
            <person name="Workman M."/>
            <person name="Nielsen J."/>
        </authorList>
    </citation>
    <scope>NUCLEOTIDE SEQUENCE [LARGE SCALE GENOMIC DNA]</scope>
    <source>
        <strain evidence="2">IBT 13039</strain>
    </source>
</reference>
<gene>
    <name evidence="1" type="ORF">PENNAL_c0007G06126</name>
</gene>
<evidence type="ECO:0000313" key="2">
    <source>
        <dbReference type="Proteomes" id="UP000191691"/>
    </source>
</evidence>
<accession>A0A1V6YYM6</accession>
<dbReference type="Proteomes" id="UP000191691">
    <property type="component" value="Unassembled WGS sequence"/>
</dbReference>
<protein>
    <recommendedName>
        <fullName evidence="3">HNH nuclease domain-containing protein</fullName>
    </recommendedName>
</protein>
<name>A0A1V6YYM6_PENNA</name>
<evidence type="ECO:0000313" key="1">
    <source>
        <dbReference type="EMBL" id="OQE92513.1"/>
    </source>
</evidence>
<dbReference type="AlphaFoldDB" id="A0A1V6YYM6"/>
<evidence type="ECO:0008006" key="3">
    <source>
        <dbReference type="Google" id="ProtNLM"/>
    </source>
</evidence>